<evidence type="ECO:0000313" key="2">
    <source>
        <dbReference type="Proteomes" id="UP001431783"/>
    </source>
</evidence>
<gene>
    <name evidence="1" type="ORF">WA026_016509</name>
</gene>
<proteinExistence type="predicted"/>
<dbReference type="EMBL" id="JARQZJ010000130">
    <property type="protein sequence ID" value="KAK9891711.1"/>
    <property type="molecule type" value="Genomic_DNA"/>
</dbReference>
<protein>
    <submittedName>
        <fullName evidence="1">Uncharacterized protein</fullName>
    </submittedName>
</protein>
<keyword evidence="2" id="KW-1185">Reference proteome</keyword>
<evidence type="ECO:0000313" key="1">
    <source>
        <dbReference type="EMBL" id="KAK9891711.1"/>
    </source>
</evidence>
<reference evidence="1 2" key="1">
    <citation type="submission" date="2023-03" db="EMBL/GenBank/DDBJ databases">
        <title>Genome insight into feeding habits of ladybird beetles.</title>
        <authorList>
            <person name="Li H.-S."/>
            <person name="Huang Y.-H."/>
            <person name="Pang H."/>
        </authorList>
    </citation>
    <scope>NUCLEOTIDE SEQUENCE [LARGE SCALE GENOMIC DNA]</scope>
    <source>
        <strain evidence="1">SYSU_2023b</strain>
        <tissue evidence="1">Whole body</tissue>
    </source>
</reference>
<sequence>MKIYYIIGQISCLEHHVYLIDLVNSSVVAFVGLSFRYKKCHFIKSICFEITICSCRLSNFREIVPKIPSSFVFSSPPTSRKYSKIGTRCFIKICHTFLRCPENS</sequence>
<dbReference type="Proteomes" id="UP001431783">
    <property type="component" value="Unassembled WGS sequence"/>
</dbReference>
<name>A0AAW1VES9_9CUCU</name>
<organism evidence="1 2">
    <name type="scientific">Henosepilachna vigintioctopunctata</name>
    <dbReference type="NCBI Taxonomy" id="420089"/>
    <lineage>
        <taxon>Eukaryota</taxon>
        <taxon>Metazoa</taxon>
        <taxon>Ecdysozoa</taxon>
        <taxon>Arthropoda</taxon>
        <taxon>Hexapoda</taxon>
        <taxon>Insecta</taxon>
        <taxon>Pterygota</taxon>
        <taxon>Neoptera</taxon>
        <taxon>Endopterygota</taxon>
        <taxon>Coleoptera</taxon>
        <taxon>Polyphaga</taxon>
        <taxon>Cucujiformia</taxon>
        <taxon>Coccinelloidea</taxon>
        <taxon>Coccinellidae</taxon>
        <taxon>Epilachninae</taxon>
        <taxon>Epilachnini</taxon>
        <taxon>Henosepilachna</taxon>
    </lineage>
</organism>
<accession>A0AAW1VES9</accession>
<dbReference type="AlphaFoldDB" id="A0AAW1VES9"/>
<comment type="caution">
    <text evidence="1">The sequence shown here is derived from an EMBL/GenBank/DDBJ whole genome shotgun (WGS) entry which is preliminary data.</text>
</comment>